<keyword evidence="3" id="KW-1185">Reference proteome</keyword>
<comment type="caution">
    <text evidence="2">The sequence shown here is derived from an EMBL/GenBank/DDBJ whole genome shotgun (WGS) entry which is preliminary data.</text>
</comment>
<gene>
    <name evidence="2" type="ORF">K6Y31_17300</name>
</gene>
<accession>A0ABS8WG43</accession>
<dbReference type="EMBL" id="JAIMJA010000021">
    <property type="protein sequence ID" value="MCE2596554.1"/>
    <property type="molecule type" value="Genomic_DNA"/>
</dbReference>
<organism evidence="2 3">
    <name type="scientific">Motilimonas cestriensis</name>
    <dbReference type="NCBI Taxonomy" id="2742685"/>
    <lineage>
        <taxon>Bacteria</taxon>
        <taxon>Pseudomonadati</taxon>
        <taxon>Pseudomonadota</taxon>
        <taxon>Gammaproteobacteria</taxon>
        <taxon>Alteromonadales</taxon>
        <taxon>Alteromonadales genera incertae sedis</taxon>
        <taxon>Motilimonas</taxon>
    </lineage>
</organism>
<proteinExistence type="predicted"/>
<reference evidence="2 3" key="1">
    <citation type="journal article" date="2022" name="Environ. Microbiol. Rep.">
        <title>Eco-phylogenetic analyses reveal divergent evolution of vitamin B12 metabolism in the marine bacterial family 'Psychromonadaceae'.</title>
        <authorList>
            <person name="Jin X."/>
            <person name="Yang Y."/>
            <person name="Cao H."/>
            <person name="Gao B."/>
            <person name="Zhao Z."/>
        </authorList>
    </citation>
    <scope>NUCLEOTIDE SEQUENCE [LARGE SCALE GENOMIC DNA]</scope>
    <source>
        <strain evidence="2 3">MKS20</strain>
    </source>
</reference>
<protein>
    <submittedName>
        <fullName evidence="2">DUF5329 family protein</fullName>
    </submittedName>
</protein>
<dbReference type="Proteomes" id="UP001201273">
    <property type="component" value="Unassembled WGS sequence"/>
</dbReference>
<feature type="chain" id="PRO_5045601349" evidence="1">
    <location>
        <begin position="24"/>
        <end position="129"/>
    </location>
</feature>
<keyword evidence="1" id="KW-0732">Signal</keyword>
<dbReference type="RefSeq" id="WP_233054193.1">
    <property type="nucleotide sequence ID" value="NZ_JAIMJA010000021.1"/>
</dbReference>
<evidence type="ECO:0000313" key="3">
    <source>
        <dbReference type="Proteomes" id="UP001201273"/>
    </source>
</evidence>
<dbReference type="Pfam" id="PF17263">
    <property type="entry name" value="DUF5329"/>
    <property type="match status" value="1"/>
</dbReference>
<name>A0ABS8WG43_9GAMM</name>
<dbReference type="InterPro" id="IPR035242">
    <property type="entry name" value="DUF5329"/>
</dbReference>
<evidence type="ECO:0000256" key="1">
    <source>
        <dbReference type="SAM" id="SignalP"/>
    </source>
</evidence>
<sequence>MNIFRTSLAILAALSVGASFQLAAQSSPLKQEVTQLLLMFDKSKCHIQQGDKLLSSLDSKKLFKKQFQTYQQDIHNTEDFIRLATSRHMLTGEQIMLTCNKHTNSLSQDWFSEQLIRYRMTKASKGNMF</sequence>
<feature type="signal peptide" evidence="1">
    <location>
        <begin position="1"/>
        <end position="23"/>
    </location>
</feature>
<evidence type="ECO:0000313" key="2">
    <source>
        <dbReference type="EMBL" id="MCE2596554.1"/>
    </source>
</evidence>